<protein>
    <recommendedName>
        <fullName evidence="4">Transmembrane protein</fullName>
    </recommendedName>
</protein>
<sequence>MYRQHKQMIQGNLQQDKKTRIYVFQFIHQYRKLEILHQQEVQFIYRLIQLLKHLEQYTQKCIKIQSLNHVKRWLQIDRTNQKRIMSYLKSQHNKINILSLMTLFHYVIYIFIRVILQSLIMYQH</sequence>
<dbReference type="EMBL" id="CAJJDN010000115">
    <property type="protein sequence ID" value="CAD8117997.1"/>
    <property type="molecule type" value="Genomic_DNA"/>
</dbReference>
<reference evidence="2" key="1">
    <citation type="submission" date="2021-01" db="EMBL/GenBank/DDBJ databases">
        <authorList>
            <consortium name="Genoscope - CEA"/>
            <person name="William W."/>
        </authorList>
    </citation>
    <scope>NUCLEOTIDE SEQUENCE</scope>
</reference>
<dbReference type="Proteomes" id="UP000692954">
    <property type="component" value="Unassembled WGS sequence"/>
</dbReference>
<dbReference type="AlphaFoldDB" id="A0A8S1QTP6"/>
<evidence type="ECO:0000313" key="3">
    <source>
        <dbReference type="Proteomes" id="UP000692954"/>
    </source>
</evidence>
<evidence type="ECO:0008006" key="4">
    <source>
        <dbReference type="Google" id="ProtNLM"/>
    </source>
</evidence>
<evidence type="ECO:0000256" key="1">
    <source>
        <dbReference type="SAM" id="Phobius"/>
    </source>
</evidence>
<name>A0A8S1QTP6_9CILI</name>
<keyword evidence="1" id="KW-1133">Transmembrane helix</keyword>
<keyword evidence="3" id="KW-1185">Reference proteome</keyword>
<feature type="transmembrane region" description="Helical" evidence="1">
    <location>
        <begin position="95"/>
        <end position="116"/>
    </location>
</feature>
<accession>A0A8S1QTP6</accession>
<organism evidence="2 3">
    <name type="scientific">Paramecium sonneborni</name>
    <dbReference type="NCBI Taxonomy" id="65129"/>
    <lineage>
        <taxon>Eukaryota</taxon>
        <taxon>Sar</taxon>
        <taxon>Alveolata</taxon>
        <taxon>Ciliophora</taxon>
        <taxon>Intramacronucleata</taxon>
        <taxon>Oligohymenophorea</taxon>
        <taxon>Peniculida</taxon>
        <taxon>Parameciidae</taxon>
        <taxon>Paramecium</taxon>
    </lineage>
</organism>
<gene>
    <name evidence="2" type="ORF">PSON_ATCC_30995.1.T1150179</name>
</gene>
<evidence type="ECO:0000313" key="2">
    <source>
        <dbReference type="EMBL" id="CAD8117997.1"/>
    </source>
</evidence>
<keyword evidence="1" id="KW-0472">Membrane</keyword>
<comment type="caution">
    <text evidence="2">The sequence shown here is derived from an EMBL/GenBank/DDBJ whole genome shotgun (WGS) entry which is preliminary data.</text>
</comment>
<proteinExistence type="predicted"/>
<keyword evidence="1" id="KW-0812">Transmembrane</keyword>